<name>A0A4U0PFV6_9NEIS</name>
<dbReference type="InterPro" id="IPR010982">
    <property type="entry name" value="Lambda_DNA-bd_dom_sf"/>
</dbReference>
<evidence type="ECO:0000256" key="3">
    <source>
        <dbReference type="ARBA" id="ARBA00023163"/>
    </source>
</evidence>
<dbReference type="Pfam" id="PF00717">
    <property type="entry name" value="Peptidase_S24"/>
    <property type="match status" value="1"/>
</dbReference>
<dbReference type="PANTHER" id="PTHR40661:SF3">
    <property type="entry name" value="FELS-1 PROPHAGE TRANSCRIPTIONAL REGULATOR"/>
    <property type="match status" value="1"/>
</dbReference>
<dbReference type="SUPFAM" id="SSF51306">
    <property type="entry name" value="LexA/Signal peptidase"/>
    <property type="match status" value="1"/>
</dbReference>
<dbReference type="AlphaFoldDB" id="A0A4U0PFV6"/>
<dbReference type="GO" id="GO:0003677">
    <property type="term" value="F:DNA binding"/>
    <property type="evidence" value="ECO:0007669"/>
    <property type="project" value="UniProtKB-KW"/>
</dbReference>
<comment type="caution">
    <text evidence="5">The sequence shown here is derived from an EMBL/GenBank/DDBJ whole genome shotgun (WGS) entry which is preliminary data.</text>
</comment>
<gene>
    <name evidence="5" type="ORF">FAZ21_16700</name>
</gene>
<dbReference type="Gene3D" id="2.10.109.10">
    <property type="entry name" value="Umud Fragment, subunit A"/>
    <property type="match status" value="1"/>
</dbReference>
<accession>A0A4U0PFV6</accession>
<keyword evidence="6" id="KW-1185">Reference proteome</keyword>
<dbReference type="InterPro" id="IPR036286">
    <property type="entry name" value="LexA/Signal_pep-like_sf"/>
</dbReference>
<dbReference type="Gene3D" id="1.10.260.40">
    <property type="entry name" value="lambda repressor-like DNA-binding domains"/>
    <property type="match status" value="1"/>
</dbReference>
<dbReference type="EMBL" id="SUMF01000029">
    <property type="protein sequence ID" value="TJZ66823.1"/>
    <property type="molecule type" value="Genomic_DNA"/>
</dbReference>
<evidence type="ECO:0000256" key="1">
    <source>
        <dbReference type="ARBA" id="ARBA00023015"/>
    </source>
</evidence>
<feature type="domain" description="HTH cro/C1-type" evidence="4">
    <location>
        <begin position="26"/>
        <end position="77"/>
    </location>
</feature>
<keyword evidence="1" id="KW-0805">Transcription regulation</keyword>
<dbReference type="PANTHER" id="PTHR40661">
    <property type="match status" value="1"/>
</dbReference>
<dbReference type="SUPFAM" id="SSF47413">
    <property type="entry name" value="lambda repressor-like DNA-binding domains"/>
    <property type="match status" value="1"/>
</dbReference>
<reference evidence="5 6" key="1">
    <citation type="submission" date="2019-04" db="EMBL/GenBank/DDBJ databases">
        <title>Chitiniphilus eburnea sp. nov., a novel chitinolytic bacterium isolated from aquaculture sludge.</title>
        <authorList>
            <person name="Sheng M."/>
        </authorList>
    </citation>
    <scope>NUCLEOTIDE SEQUENCE [LARGE SCALE GENOMIC DNA]</scope>
    <source>
        <strain evidence="5 6">HX-2-15</strain>
    </source>
</reference>
<dbReference type="CDD" id="cd06529">
    <property type="entry name" value="S24_LexA-like"/>
    <property type="match status" value="1"/>
</dbReference>
<dbReference type="PROSITE" id="PS50943">
    <property type="entry name" value="HTH_CROC1"/>
    <property type="match status" value="1"/>
</dbReference>
<evidence type="ECO:0000313" key="5">
    <source>
        <dbReference type="EMBL" id="TJZ66823.1"/>
    </source>
</evidence>
<keyword evidence="3" id="KW-0804">Transcription</keyword>
<dbReference type="InterPro" id="IPR001387">
    <property type="entry name" value="Cro/C1-type_HTH"/>
</dbReference>
<dbReference type="InterPro" id="IPR015927">
    <property type="entry name" value="Peptidase_S24_S26A/B/C"/>
</dbReference>
<dbReference type="RefSeq" id="WP_136774583.1">
    <property type="nucleotide sequence ID" value="NZ_CP156074.1"/>
</dbReference>
<dbReference type="Proteomes" id="UP000310016">
    <property type="component" value="Unassembled WGS sequence"/>
</dbReference>
<dbReference type="InterPro" id="IPR039418">
    <property type="entry name" value="LexA-like"/>
</dbReference>
<dbReference type="CDD" id="cd00093">
    <property type="entry name" value="HTH_XRE"/>
    <property type="match status" value="1"/>
</dbReference>
<keyword evidence="2" id="KW-0238">DNA-binding</keyword>
<proteinExistence type="predicted"/>
<dbReference type="Pfam" id="PF01381">
    <property type="entry name" value="HTH_3"/>
    <property type="match status" value="1"/>
</dbReference>
<evidence type="ECO:0000256" key="2">
    <source>
        <dbReference type="ARBA" id="ARBA00023125"/>
    </source>
</evidence>
<evidence type="ECO:0000259" key="4">
    <source>
        <dbReference type="PROSITE" id="PS50943"/>
    </source>
</evidence>
<protein>
    <submittedName>
        <fullName evidence="5">Helix-turn-helix domain-containing protein</fullName>
    </submittedName>
</protein>
<organism evidence="5 6">
    <name type="scientific">Chitiniphilus eburneus</name>
    <dbReference type="NCBI Taxonomy" id="2571148"/>
    <lineage>
        <taxon>Bacteria</taxon>
        <taxon>Pseudomonadati</taxon>
        <taxon>Pseudomonadota</taxon>
        <taxon>Betaproteobacteria</taxon>
        <taxon>Neisseriales</taxon>
        <taxon>Chitinibacteraceae</taxon>
        <taxon>Chitiniphilus</taxon>
    </lineage>
</organism>
<dbReference type="OrthoDB" id="8613261at2"/>
<sequence>MTTRRPLNATQQADASRLKALWEVFRVERGWNQARLAEACGWSNQSAASQYLNGRIPLNLEAVMKFSTVLGAQPAQISPSLAALLPAGQANLIQEPAQPAYAARATAHDADLVVLPWFTVRVSAADGAPTLVPRAGDMAVVSSRAWGKREGYAPGSLFAMGATGDAMAPTIPDGSTLTVLQLHDASIRNGAVYVFVRGGEVHLRRLYRQMDGGLLARSDHRDVYSDHVIAANDTDFSVVGRVIAVTFRL</sequence>
<evidence type="ECO:0000313" key="6">
    <source>
        <dbReference type="Proteomes" id="UP000310016"/>
    </source>
</evidence>
<dbReference type="SMART" id="SM00530">
    <property type="entry name" value="HTH_XRE"/>
    <property type="match status" value="1"/>
</dbReference>